<feature type="non-terminal residue" evidence="2">
    <location>
        <position position="1"/>
    </location>
</feature>
<keyword evidence="3" id="KW-1185">Reference proteome</keyword>
<dbReference type="EMBL" id="JARIHO010000004">
    <property type="protein sequence ID" value="KAJ7362351.1"/>
    <property type="molecule type" value="Genomic_DNA"/>
</dbReference>
<comment type="caution">
    <text evidence="2">The sequence shown here is derived from an EMBL/GenBank/DDBJ whole genome shotgun (WGS) entry which is preliminary data.</text>
</comment>
<accession>A0AAD7F0B8</accession>
<reference evidence="2" key="1">
    <citation type="submission" date="2023-03" db="EMBL/GenBank/DDBJ databases">
        <title>Massive genome expansion in bonnet fungi (Mycena s.s.) driven by repeated elements and novel gene families across ecological guilds.</title>
        <authorList>
            <consortium name="Lawrence Berkeley National Laboratory"/>
            <person name="Harder C.B."/>
            <person name="Miyauchi S."/>
            <person name="Viragh M."/>
            <person name="Kuo A."/>
            <person name="Thoen E."/>
            <person name="Andreopoulos B."/>
            <person name="Lu D."/>
            <person name="Skrede I."/>
            <person name="Drula E."/>
            <person name="Henrissat B."/>
            <person name="Morin E."/>
            <person name="Kohler A."/>
            <person name="Barry K."/>
            <person name="LaButti K."/>
            <person name="Morin E."/>
            <person name="Salamov A."/>
            <person name="Lipzen A."/>
            <person name="Mereny Z."/>
            <person name="Hegedus B."/>
            <person name="Baldrian P."/>
            <person name="Stursova M."/>
            <person name="Weitz H."/>
            <person name="Taylor A."/>
            <person name="Grigoriev I.V."/>
            <person name="Nagy L.G."/>
            <person name="Martin F."/>
            <person name="Kauserud H."/>
        </authorList>
    </citation>
    <scope>NUCLEOTIDE SEQUENCE</scope>
    <source>
        <strain evidence="2">CBHHK002</strain>
    </source>
</reference>
<evidence type="ECO:0000313" key="2">
    <source>
        <dbReference type="EMBL" id="KAJ7362351.1"/>
    </source>
</evidence>
<organism evidence="2 3">
    <name type="scientific">Mycena albidolilacea</name>
    <dbReference type="NCBI Taxonomy" id="1033008"/>
    <lineage>
        <taxon>Eukaryota</taxon>
        <taxon>Fungi</taxon>
        <taxon>Dikarya</taxon>
        <taxon>Basidiomycota</taxon>
        <taxon>Agaricomycotina</taxon>
        <taxon>Agaricomycetes</taxon>
        <taxon>Agaricomycetidae</taxon>
        <taxon>Agaricales</taxon>
        <taxon>Marasmiineae</taxon>
        <taxon>Mycenaceae</taxon>
        <taxon>Mycena</taxon>
    </lineage>
</organism>
<feature type="region of interest" description="Disordered" evidence="1">
    <location>
        <begin position="48"/>
        <end position="70"/>
    </location>
</feature>
<gene>
    <name evidence="2" type="ORF">DFH08DRAFT_1024447</name>
</gene>
<proteinExistence type="predicted"/>
<dbReference type="Proteomes" id="UP001218218">
    <property type="component" value="Unassembled WGS sequence"/>
</dbReference>
<protein>
    <submittedName>
        <fullName evidence="2">Uncharacterized protein</fullName>
    </submittedName>
</protein>
<evidence type="ECO:0000313" key="3">
    <source>
        <dbReference type="Proteomes" id="UP001218218"/>
    </source>
</evidence>
<evidence type="ECO:0000256" key="1">
    <source>
        <dbReference type="SAM" id="MobiDB-lite"/>
    </source>
</evidence>
<sequence length="293" mass="31391">QHFDTETLSKAVGTVVSDKRKSVTYAPSVNLSPDLNTGSVAHNSSFSRAVGAKSMPASRHTSTSEHDEELAGDLQGLSMVRERNSPGPVLVTASILTRGRYADNKGARYASTYNAGMVLDEQLDQEMHNATRNLPTLDDDKYSSFAGGKIITSSAALDLAHIYQMSPHASFATCTLETRDKSSKRPQFAGSTHPDGVVLRADHRTVKNQVPTQPRLRATPHVQQHPQLVSHATHSQLSILCCGSPPSLLESLNTMTRSVPATPLGLSTSVVHILKSPGIPHTPETQGLNGCLA</sequence>
<name>A0AAD7F0B8_9AGAR</name>
<dbReference type="AlphaFoldDB" id="A0AAD7F0B8"/>